<accession>A0AC34F3R6</accession>
<dbReference type="Proteomes" id="UP000887579">
    <property type="component" value="Unplaced"/>
</dbReference>
<proteinExistence type="predicted"/>
<name>A0AC34F3R6_9BILA</name>
<protein>
    <submittedName>
        <fullName evidence="2">E3 ubiquitin protein ligase</fullName>
    </submittedName>
</protein>
<organism evidence="1 2">
    <name type="scientific">Panagrolaimus sp. ES5</name>
    <dbReference type="NCBI Taxonomy" id="591445"/>
    <lineage>
        <taxon>Eukaryota</taxon>
        <taxon>Metazoa</taxon>
        <taxon>Ecdysozoa</taxon>
        <taxon>Nematoda</taxon>
        <taxon>Chromadorea</taxon>
        <taxon>Rhabditida</taxon>
        <taxon>Tylenchina</taxon>
        <taxon>Panagrolaimomorpha</taxon>
        <taxon>Panagrolaimoidea</taxon>
        <taxon>Panagrolaimidae</taxon>
        <taxon>Panagrolaimus</taxon>
    </lineage>
</organism>
<dbReference type="WBParaSite" id="ES5_v2.g11634.t1">
    <property type="protein sequence ID" value="ES5_v2.g11634.t1"/>
    <property type="gene ID" value="ES5_v2.g11634"/>
</dbReference>
<reference evidence="2" key="1">
    <citation type="submission" date="2022-11" db="UniProtKB">
        <authorList>
            <consortium name="WormBaseParasite"/>
        </authorList>
    </citation>
    <scope>IDENTIFICATION</scope>
</reference>
<evidence type="ECO:0000313" key="1">
    <source>
        <dbReference type="Proteomes" id="UP000887579"/>
    </source>
</evidence>
<evidence type="ECO:0000313" key="2">
    <source>
        <dbReference type="WBParaSite" id="ES5_v2.g11634.t1"/>
    </source>
</evidence>
<sequence>MTPKKAPPLVYHSNQIKALNGVDDIQEKYLYNAAIKMDEQLEYFITPNIERLKAILHEVKKAEHGDKQTSNLIVELISKLVDGSVLESMKMNKKTNLSRGLQVYNTFADSAKLVQSYNNTFTSAQKVIGEYWLNVDLMLLLSSKIAYSMFRQCNNTSGIKLPRLSNPPSSSNQAIDISLNNEELQLALNSMLEYCLNLWSTRKSFSKIFIEKLETQRLKICDTNLKAVLHQRKKDAKNAKTHLNEVKTSSLDDSIELYNLASFVKNAGKSKPIRVASAEIENLQEGIKNGRSICDEKRALIEASLQANKESVIKNAELEFVEKENKRSAAVLNSSLYTTQLLLLPKLEREKLHWKDAQTQQLQQLKCSVLNAYLKNSEFRRKMILIFQQFPQSLQQARSAIENAVDQNVGLIGQISRRKVARFQSTQKCRSQWSQHYDVIDIALNDASSVEDAGLSMKENMIANIQKEFEELKAFSDISMTIPFELPARLIPPFPQNEARLLPNIPIRLIDKKIIDIIPYRLASSASKRAISISPSIPVEKESPTVAVPESSKRIAPLEDFETIEGCTSSGIKYTIRAERSSGKSSRMSVLDDRQQRKRKRTETPEYYREERRRTPEYRKEDDHSRDRRRSPDYYRDDKRERRRSPEYPRDEKRERRGRISEMYERDYGRSERSYSRNDQDYDRKDKDYDRKDYGRSERDYDRKDYGRSDKDYSKNDRDYDRKDYGRSSRNDDRYSRDYDKREKHYDRYEKDYGKYDKDYDRYDRDSSRGSSLVSIKRRRRDSDETPRKSRRVTPDHDPSPRPCDNPIDISSELEGDTISDADDGISPSSSSASNVSKSLLLTNISDFVYPKAGKITIEEMPRKLADLFKHVLLPEQLQRPLAFPAEQENLRNLIQWLDSKKLKLSDDKKKLLERLILKHFIQYCRAEQEHILLCGASEDYLDYRVYPVEIVREIYHNVKEGEAAFNELRQLRNAEQKMSKAKTSSAVGFAKLLFGCTKELEDLFNFEEQELSCISNRAKKENSIRFSSEYLNHLRELRSHLHDYCSSVGIMESKQTDIKDILNKWKEMLDEQIRINEKRKECYAAAKAKLSASIEEKKKKLAELKEQSQKLTENRITSTIKAHENTVSLSKVKISYNQLLDKIGRADNAGDQIDVISEHLFKHYKELLSCPTCKVNPKNCALTKCYHLFCEECITKMFKTRNRKCPECNTRVGPNDYHRVYF</sequence>